<dbReference type="AlphaFoldDB" id="A0A285HQX8"/>
<gene>
    <name evidence="4" type="ORF">SAMN05421748_105179</name>
</gene>
<dbReference type="RefSeq" id="WP_097320524.1">
    <property type="nucleotide sequence ID" value="NZ_OBDY01000005.1"/>
</dbReference>
<feature type="domain" description="Peptidase C14 caspase" evidence="3">
    <location>
        <begin position="7"/>
        <end position="228"/>
    </location>
</feature>
<feature type="region of interest" description="Disordered" evidence="1">
    <location>
        <begin position="374"/>
        <end position="416"/>
    </location>
</feature>
<dbReference type="PANTHER" id="PTHR22576:SF37">
    <property type="entry name" value="MUCOSA-ASSOCIATED LYMPHOID TISSUE LYMPHOMA TRANSLOCATION PROTEIN 1"/>
    <property type="match status" value="1"/>
</dbReference>
<evidence type="ECO:0000256" key="1">
    <source>
        <dbReference type="SAM" id="MobiDB-lite"/>
    </source>
</evidence>
<dbReference type="Pfam" id="PF00656">
    <property type="entry name" value="Peptidase_C14"/>
    <property type="match status" value="1"/>
</dbReference>
<keyword evidence="2" id="KW-1133">Transmembrane helix</keyword>
<dbReference type="NCBIfam" id="NF047832">
    <property type="entry name" value="caspase_w_EACC1"/>
    <property type="match status" value="1"/>
</dbReference>
<sequence length="623" mass="67370">MTRNAPKRRALLLGCGTFADPSLAPLRSPRRDVDELAGVLSHPDLCRYEVSAKRDCTSQEARLEIERFFAHAGVSDEMNLLYFSCHGVQDRRGRLYFAFADTDKAFLGATAVSAEWVRDCIYSSRSKATLVLVDCCFSGRFIKGMRARSVGPNVETLIQDLPRGSGLAVLTASGDSEASFEDEESAVVRPSYFTDALVKGIASGAADRNRDGRITVDELYEHIHEEVTRGPSPQRPLRLGEGEGALVVADAPRGTKLTEISRLPLLSARGVLGYISFDGEWVVIGKDGVGHIYKGERRYHVSQLSGVAVKAATRWNHGFIQVLRPGVTPAPVVRFGANAGRPSMTDDDSISFANSSNDAISQIREALLKAIGETPGAGLDDRLDPPEAPQPEGGTEPRSAPTPRTPDVERRQGELDGARVVTRIPLGALDSLIANGFDVLRWLAPWWQSRQTALPWLAELAEHLGGPPGSASTPSPSYVEGLGKGMYDAWREAIATRVLPPDRPSFESWLRQPAAWLKPGALLADATIGDLVAARKRVRRIAVIRTTLRVALYVAAGVLLLMEIAAIGVTIEGGWTDADGKVSEDQAMSAVFANLGCSIPLAGLGVLIFLDIRRSRRRRPVAG</sequence>
<dbReference type="GO" id="GO:0004197">
    <property type="term" value="F:cysteine-type endopeptidase activity"/>
    <property type="evidence" value="ECO:0007669"/>
    <property type="project" value="InterPro"/>
</dbReference>
<dbReference type="OrthoDB" id="491589at2"/>
<reference evidence="4 5" key="1">
    <citation type="submission" date="2017-09" db="EMBL/GenBank/DDBJ databases">
        <authorList>
            <person name="Ehlers B."/>
            <person name="Leendertz F.H."/>
        </authorList>
    </citation>
    <scope>NUCLEOTIDE SEQUENCE [LARGE SCALE GENOMIC DNA]</scope>
    <source>
        <strain evidence="4 5">CGMCC 4.6857</strain>
    </source>
</reference>
<proteinExistence type="predicted"/>
<dbReference type="PANTHER" id="PTHR22576">
    <property type="entry name" value="MUCOSA ASSOCIATED LYMPHOID TISSUE LYMPHOMA TRANSLOCATION PROTEIN 1/PARACASPASE"/>
    <property type="match status" value="1"/>
</dbReference>
<feature type="transmembrane region" description="Helical" evidence="2">
    <location>
        <begin position="546"/>
        <end position="571"/>
    </location>
</feature>
<keyword evidence="5" id="KW-1185">Reference proteome</keyword>
<evidence type="ECO:0000313" key="4">
    <source>
        <dbReference type="EMBL" id="SNY38097.1"/>
    </source>
</evidence>
<dbReference type="InterPro" id="IPR011600">
    <property type="entry name" value="Pept_C14_caspase"/>
</dbReference>
<dbReference type="Proteomes" id="UP000219612">
    <property type="component" value="Unassembled WGS sequence"/>
</dbReference>
<evidence type="ECO:0000259" key="3">
    <source>
        <dbReference type="Pfam" id="PF00656"/>
    </source>
</evidence>
<dbReference type="EMBL" id="OBDY01000005">
    <property type="protein sequence ID" value="SNY38097.1"/>
    <property type="molecule type" value="Genomic_DNA"/>
</dbReference>
<keyword evidence="2" id="KW-0812">Transmembrane</keyword>
<dbReference type="InterPro" id="IPR018247">
    <property type="entry name" value="EF_Hand_1_Ca_BS"/>
</dbReference>
<dbReference type="SUPFAM" id="SSF52129">
    <property type="entry name" value="Caspase-like"/>
    <property type="match status" value="1"/>
</dbReference>
<dbReference type="Gene3D" id="3.40.50.1460">
    <property type="match status" value="1"/>
</dbReference>
<protein>
    <submittedName>
        <fullName evidence="4">Caspase domain-containing protein</fullName>
    </submittedName>
</protein>
<dbReference type="PROSITE" id="PS00018">
    <property type="entry name" value="EF_HAND_1"/>
    <property type="match status" value="1"/>
</dbReference>
<accession>A0A285HQX8</accession>
<dbReference type="InterPro" id="IPR052039">
    <property type="entry name" value="Caspase-related_regulators"/>
</dbReference>
<keyword evidence="2" id="KW-0472">Membrane</keyword>
<name>A0A285HQX8_9ACTN</name>
<feature type="transmembrane region" description="Helical" evidence="2">
    <location>
        <begin position="591"/>
        <end position="610"/>
    </location>
</feature>
<evidence type="ECO:0000313" key="5">
    <source>
        <dbReference type="Proteomes" id="UP000219612"/>
    </source>
</evidence>
<dbReference type="GO" id="GO:0006508">
    <property type="term" value="P:proteolysis"/>
    <property type="evidence" value="ECO:0007669"/>
    <property type="project" value="InterPro"/>
</dbReference>
<evidence type="ECO:0000256" key="2">
    <source>
        <dbReference type="SAM" id="Phobius"/>
    </source>
</evidence>
<dbReference type="InterPro" id="IPR029030">
    <property type="entry name" value="Caspase-like_dom_sf"/>
</dbReference>
<feature type="compositionally biased region" description="Basic and acidic residues" evidence="1">
    <location>
        <begin position="406"/>
        <end position="416"/>
    </location>
</feature>
<organism evidence="4 5">
    <name type="scientific">Paractinoplanes atraurantiacus</name>
    <dbReference type="NCBI Taxonomy" id="1036182"/>
    <lineage>
        <taxon>Bacteria</taxon>
        <taxon>Bacillati</taxon>
        <taxon>Actinomycetota</taxon>
        <taxon>Actinomycetes</taxon>
        <taxon>Micromonosporales</taxon>
        <taxon>Micromonosporaceae</taxon>
        <taxon>Paractinoplanes</taxon>
    </lineage>
</organism>